<dbReference type="SUPFAM" id="SSF63829">
    <property type="entry name" value="Calcium-dependent phosphotriesterase"/>
    <property type="match status" value="1"/>
</dbReference>
<dbReference type="Gene3D" id="2.130.10.10">
    <property type="entry name" value="YVTN repeat-like/Quinoprotein amine dehydrogenase"/>
    <property type="match status" value="1"/>
</dbReference>
<dbReference type="EMBL" id="JARFID010000117">
    <property type="protein sequence ID" value="MDE8697666.1"/>
    <property type="molecule type" value="Genomic_DNA"/>
</dbReference>
<dbReference type="RefSeq" id="WP_275202828.1">
    <property type="nucleotide sequence ID" value="NZ_JARFID010000117.1"/>
</dbReference>
<comment type="caution">
    <text evidence="1">The sequence shown here is derived from an EMBL/GenBank/DDBJ whole genome shotgun (WGS) entry which is preliminary data.</text>
</comment>
<sequence>ADNGLLIYNYRTDIYEEPETQLPTDIRAILVHDGMLWLGTLNGLYTYSLNDHQLSAVTEGIPHQTIYSLIRSSDGLLYIGTYNGFCRYIPATRHFEEIDLPLSGNRSNQFVNSLLEDTARGYIWIGTEGCLFRYTPADGRTQR</sequence>
<proteinExistence type="predicted"/>
<name>A0AAW6M7G6_9BACE</name>
<evidence type="ECO:0000313" key="1">
    <source>
        <dbReference type="EMBL" id="MDE8697666.1"/>
    </source>
</evidence>
<feature type="non-terminal residue" evidence="1">
    <location>
        <position position="1"/>
    </location>
</feature>
<feature type="non-terminal residue" evidence="1">
    <location>
        <position position="143"/>
    </location>
</feature>
<protein>
    <submittedName>
        <fullName evidence="1">Two-component regulator propeller domain-containing protein</fullName>
    </submittedName>
</protein>
<organism evidence="1 2">
    <name type="scientific">Bacteroides cellulosilyticus</name>
    <dbReference type="NCBI Taxonomy" id="246787"/>
    <lineage>
        <taxon>Bacteria</taxon>
        <taxon>Pseudomonadati</taxon>
        <taxon>Bacteroidota</taxon>
        <taxon>Bacteroidia</taxon>
        <taxon>Bacteroidales</taxon>
        <taxon>Bacteroidaceae</taxon>
        <taxon>Bacteroides</taxon>
    </lineage>
</organism>
<dbReference type="InterPro" id="IPR011110">
    <property type="entry name" value="Reg_prop"/>
</dbReference>
<dbReference type="Pfam" id="PF07494">
    <property type="entry name" value="Reg_prop"/>
    <property type="match status" value="2"/>
</dbReference>
<dbReference type="AlphaFoldDB" id="A0AAW6M7G6"/>
<gene>
    <name evidence="1" type="ORF">PZH42_26650</name>
</gene>
<evidence type="ECO:0000313" key="2">
    <source>
        <dbReference type="Proteomes" id="UP001221924"/>
    </source>
</evidence>
<accession>A0AAW6M7G6</accession>
<dbReference type="InterPro" id="IPR015943">
    <property type="entry name" value="WD40/YVTN_repeat-like_dom_sf"/>
</dbReference>
<dbReference type="Proteomes" id="UP001221924">
    <property type="component" value="Unassembled WGS sequence"/>
</dbReference>
<reference evidence="1" key="1">
    <citation type="submission" date="2023-03" db="EMBL/GenBank/DDBJ databases">
        <title>DFI Biobank Strains.</title>
        <authorList>
            <person name="Mostad J."/>
            <person name="Paddock L."/>
            <person name="Medina S."/>
            <person name="Waligurski E."/>
            <person name="Barat B."/>
            <person name="Smith R."/>
            <person name="Burgo V."/>
            <person name="Metcalfe C."/>
            <person name="Woodson C."/>
            <person name="Sundararajan A."/>
            <person name="Ramaswamy R."/>
            <person name="Lin H."/>
            <person name="Pamer E.G."/>
        </authorList>
    </citation>
    <scope>NUCLEOTIDE SEQUENCE</scope>
    <source>
        <strain evidence="1">DFI.9.5</strain>
    </source>
</reference>